<dbReference type="InterPro" id="IPR018062">
    <property type="entry name" value="HTH_AraC-typ_CS"/>
</dbReference>
<name>A0A844GG32_9FIRM</name>
<gene>
    <name evidence="9" type="ORF">GKZ57_02385</name>
</gene>
<dbReference type="InterPro" id="IPR020449">
    <property type="entry name" value="Tscrpt_reg_AraC-type_HTH"/>
</dbReference>
<dbReference type="Gene3D" id="1.10.10.60">
    <property type="entry name" value="Homeodomain-like"/>
    <property type="match status" value="2"/>
</dbReference>
<evidence type="ECO:0000313" key="10">
    <source>
        <dbReference type="Proteomes" id="UP000437824"/>
    </source>
</evidence>
<dbReference type="GO" id="GO:0000160">
    <property type="term" value="P:phosphorelay signal transduction system"/>
    <property type="evidence" value="ECO:0007669"/>
    <property type="project" value="InterPro"/>
</dbReference>
<feature type="modified residue" description="4-aspartylphosphate" evidence="6">
    <location>
        <position position="55"/>
    </location>
</feature>
<dbReference type="InterPro" id="IPR009057">
    <property type="entry name" value="Homeodomain-like_sf"/>
</dbReference>
<dbReference type="PROSITE" id="PS00041">
    <property type="entry name" value="HTH_ARAC_FAMILY_1"/>
    <property type="match status" value="1"/>
</dbReference>
<dbReference type="SUPFAM" id="SSF52172">
    <property type="entry name" value="CheY-like"/>
    <property type="match status" value="1"/>
</dbReference>
<dbReference type="SUPFAM" id="SSF46689">
    <property type="entry name" value="Homeodomain-like"/>
    <property type="match status" value="2"/>
</dbReference>
<dbReference type="InterPro" id="IPR018060">
    <property type="entry name" value="HTH_AraC"/>
</dbReference>
<dbReference type="Pfam" id="PF17853">
    <property type="entry name" value="GGDEF_2"/>
    <property type="match status" value="1"/>
</dbReference>
<evidence type="ECO:0000259" key="8">
    <source>
        <dbReference type="PROSITE" id="PS50110"/>
    </source>
</evidence>
<keyword evidence="4" id="KW-0804">Transcription</keyword>
<protein>
    <recommendedName>
        <fullName evidence="1">Stage 0 sporulation protein A homolog</fullName>
    </recommendedName>
</protein>
<dbReference type="PANTHER" id="PTHR43280">
    <property type="entry name" value="ARAC-FAMILY TRANSCRIPTIONAL REGULATOR"/>
    <property type="match status" value="1"/>
</dbReference>
<dbReference type="Pfam" id="PF00072">
    <property type="entry name" value="Response_reg"/>
    <property type="match status" value="1"/>
</dbReference>
<reference evidence="9 10" key="1">
    <citation type="submission" date="2019-11" db="EMBL/GenBank/DDBJ databases">
        <title>Draft genome sequence of Blautia luti DSM 14534T, isolated from human stool.</title>
        <authorList>
            <person name="Ortiz R."/>
            <person name="Melis-Arcos F."/>
            <person name="Covarrubias P."/>
            <person name="Cardenas J.P."/>
            <person name="Perez-Donoso J."/>
            <person name="Almonacid D."/>
        </authorList>
    </citation>
    <scope>NUCLEOTIDE SEQUENCE [LARGE SCALE GENOMIC DNA]</scope>
    <source>
        <strain evidence="9 10">DSM 14534</strain>
    </source>
</reference>
<evidence type="ECO:0000256" key="3">
    <source>
        <dbReference type="ARBA" id="ARBA00023125"/>
    </source>
</evidence>
<dbReference type="Proteomes" id="UP000437824">
    <property type="component" value="Unassembled WGS sequence"/>
</dbReference>
<dbReference type="PANTHER" id="PTHR43280:SF2">
    <property type="entry name" value="HTH-TYPE TRANSCRIPTIONAL REGULATOR EXSA"/>
    <property type="match status" value="1"/>
</dbReference>
<evidence type="ECO:0000256" key="4">
    <source>
        <dbReference type="ARBA" id="ARBA00023163"/>
    </source>
</evidence>
<sequence>MYRILLADDEGIMLESLKKIIESEYGNECEIHCAKSGRVVVEMAQAYPPDICFMDIQMPGISGIQAIREIKKFNSSAVFVIITAYDKFNYAKEAVSLGVEEFLTKPVNKKVILETCARMMAKVDLTRQKRSDDLRIREKLETVVPMIESGYINNILLQDDFVTYQDNYTELLDIHEKYGYMIVMEFGDSLENGVLSNAVGASVRANKFYSTFREIAQDFFECLVGPIMGNRIVLLVPYENATEDYEERVAIVTRARNMVHKFENRIDSMFRCGIGRVKELGSVKGSFQEAVVALKESTSHVVHIEDVPVAQKYKGEYPRDLESRYQKRILEKDVAGALNCADGFFEWMKGQTVVSREDMEIKILELVMDAERRAFFAGTMRYNISDRRGYIRELQACSNMESLREWFLDKTREICTKMENSKEKEAVSVIDRAKEYIEENFRKDISLDDVSREVDISPYYFSKLFKQETGKNFIEHLTEIRLKNARELLQNSQLSIKEICAESGYSDPNYFSRIFKKYEGVTPSEFRERLG</sequence>
<evidence type="ECO:0000256" key="2">
    <source>
        <dbReference type="ARBA" id="ARBA00023015"/>
    </source>
</evidence>
<keyword evidence="2" id="KW-0805">Transcription regulation</keyword>
<accession>A0A844GG32</accession>
<organism evidence="9 10">
    <name type="scientific">Blautia luti DSM 14534 = JCM 17040</name>
    <dbReference type="NCBI Taxonomy" id="649762"/>
    <lineage>
        <taxon>Bacteria</taxon>
        <taxon>Bacillati</taxon>
        <taxon>Bacillota</taxon>
        <taxon>Clostridia</taxon>
        <taxon>Lachnospirales</taxon>
        <taxon>Lachnospiraceae</taxon>
        <taxon>Blautia</taxon>
    </lineage>
</organism>
<dbReference type="InterPro" id="IPR011006">
    <property type="entry name" value="CheY-like_superfamily"/>
</dbReference>
<dbReference type="InterPro" id="IPR001789">
    <property type="entry name" value="Sig_transdc_resp-reg_receiver"/>
</dbReference>
<dbReference type="CDD" id="cd17536">
    <property type="entry name" value="REC_YesN-like"/>
    <property type="match status" value="1"/>
</dbReference>
<comment type="function">
    <text evidence="5">May play the central regulatory role in sporulation. It may be an element of the effector pathway responsible for the activation of sporulation genes in response to nutritional stress. Spo0A may act in concert with spo0H (a sigma factor) to control the expression of some genes that are critical to the sporulation process.</text>
</comment>
<keyword evidence="3" id="KW-0238">DNA-binding</keyword>
<evidence type="ECO:0000259" key="7">
    <source>
        <dbReference type="PROSITE" id="PS01124"/>
    </source>
</evidence>
<proteinExistence type="predicted"/>
<feature type="domain" description="HTH araC/xylS-type" evidence="7">
    <location>
        <begin position="431"/>
        <end position="529"/>
    </location>
</feature>
<evidence type="ECO:0000256" key="1">
    <source>
        <dbReference type="ARBA" id="ARBA00018672"/>
    </source>
</evidence>
<evidence type="ECO:0000256" key="5">
    <source>
        <dbReference type="ARBA" id="ARBA00024867"/>
    </source>
</evidence>
<dbReference type="Pfam" id="PF12833">
    <property type="entry name" value="HTH_18"/>
    <property type="match status" value="1"/>
</dbReference>
<dbReference type="AlphaFoldDB" id="A0A844GG32"/>
<dbReference type="PROSITE" id="PS50110">
    <property type="entry name" value="RESPONSE_REGULATORY"/>
    <property type="match status" value="1"/>
</dbReference>
<dbReference type="InterPro" id="IPR041522">
    <property type="entry name" value="CdaR_GGDEF"/>
</dbReference>
<dbReference type="GO" id="GO:0043565">
    <property type="term" value="F:sequence-specific DNA binding"/>
    <property type="evidence" value="ECO:0007669"/>
    <property type="project" value="InterPro"/>
</dbReference>
<dbReference type="RefSeq" id="WP_118509483.1">
    <property type="nucleotide sequence ID" value="NZ_WMBC01000001.1"/>
</dbReference>
<keyword evidence="6" id="KW-0597">Phosphoprotein</keyword>
<dbReference type="Gene3D" id="3.40.50.2300">
    <property type="match status" value="1"/>
</dbReference>
<dbReference type="PROSITE" id="PS01124">
    <property type="entry name" value="HTH_ARAC_FAMILY_2"/>
    <property type="match status" value="1"/>
</dbReference>
<feature type="domain" description="Response regulatory" evidence="8">
    <location>
        <begin position="3"/>
        <end position="120"/>
    </location>
</feature>
<evidence type="ECO:0000256" key="6">
    <source>
        <dbReference type="PROSITE-ProRule" id="PRU00169"/>
    </source>
</evidence>
<evidence type="ECO:0000313" key="9">
    <source>
        <dbReference type="EMBL" id="MTD60142.1"/>
    </source>
</evidence>
<dbReference type="GO" id="GO:0003700">
    <property type="term" value="F:DNA-binding transcription factor activity"/>
    <property type="evidence" value="ECO:0007669"/>
    <property type="project" value="InterPro"/>
</dbReference>
<comment type="caution">
    <text evidence="9">The sequence shown here is derived from an EMBL/GenBank/DDBJ whole genome shotgun (WGS) entry which is preliminary data.</text>
</comment>
<dbReference type="SMART" id="SM00448">
    <property type="entry name" value="REC"/>
    <property type="match status" value="1"/>
</dbReference>
<dbReference type="PRINTS" id="PR00032">
    <property type="entry name" value="HTHARAC"/>
</dbReference>
<dbReference type="EMBL" id="WMBC01000001">
    <property type="protein sequence ID" value="MTD60142.1"/>
    <property type="molecule type" value="Genomic_DNA"/>
</dbReference>
<dbReference type="SMART" id="SM00342">
    <property type="entry name" value="HTH_ARAC"/>
    <property type="match status" value="1"/>
</dbReference>